<protein>
    <submittedName>
        <fullName evidence="4">AsmA family protein</fullName>
    </submittedName>
</protein>
<dbReference type="EMBL" id="ATBP01001108">
    <property type="protein sequence ID" value="ETR68036.1"/>
    <property type="molecule type" value="Genomic_DNA"/>
</dbReference>
<keyword evidence="2" id="KW-0472">Membrane</keyword>
<keyword evidence="2" id="KW-0812">Transmembrane</keyword>
<dbReference type="InterPro" id="IPR007844">
    <property type="entry name" value="AsmA"/>
</dbReference>
<proteinExistence type="predicted"/>
<feature type="transmembrane region" description="Helical" evidence="2">
    <location>
        <begin position="7"/>
        <end position="26"/>
    </location>
</feature>
<keyword evidence="2" id="KW-1133">Transmembrane helix</keyword>
<organism evidence="4 5">
    <name type="scientific">Candidatus Magnetoglobus multicellularis str. Araruama</name>
    <dbReference type="NCBI Taxonomy" id="890399"/>
    <lineage>
        <taxon>Bacteria</taxon>
        <taxon>Pseudomonadati</taxon>
        <taxon>Thermodesulfobacteriota</taxon>
        <taxon>Desulfobacteria</taxon>
        <taxon>Desulfobacterales</taxon>
        <taxon>Desulfobacteraceae</taxon>
        <taxon>Candidatus Magnetoglobus</taxon>
    </lineage>
</organism>
<feature type="domain" description="AsmA" evidence="3">
    <location>
        <begin position="1"/>
        <end position="164"/>
    </location>
</feature>
<dbReference type="PANTHER" id="PTHR30441:SF4">
    <property type="entry name" value="PROTEIN ASMA"/>
    <property type="match status" value="1"/>
</dbReference>
<feature type="region of interest" description="Disordered" evidence="1">
    <location>
        <begin position="125"/>
        <end position="144"/>
    </location>
</feature>
<dbReference type="Proteomes" id="UP000189670">
    <property type="component" value="Unassembled WGS sequence"/>
</dbReference>
<gene>
    <name evidence="4" type="ORF">OMM_04804</name>
</gene>
<evidence type="ECO:0000259" key="3">
    <source>
        <dbReference type="Pfam" id="PF05170"/>
    </source>
</evidence>
<accession>A0A1V1NZU7</accession>
<evidence type="ECO:0000256" key="1">
    <source>
        <dbReference type="SAM" id="MobiDB-lite"/>
    </source>
</evidence>
<evidence type="ECO:0000256" key="2">
    <source>
        <dbReference type="SAM" id="Phobius"/>
    </source>
</evidence>
<dbReference type="InterPro" id="IPR052894">
    <property type="entry name" value="AsmA-related"/>
</dbReference>
<feature type="domain" description="AsmA" evidence="3">
    <location>
        <begin position="378"/>
        <end position="537"/>
    </location>
</feature>
<name>A0A1V1NZU7_9BACT</name>
<evidence type="ECO:0000313" key="4">
    <source>
        <dbReference type="EMBL" id="ETR68036.1"/>
    </source>
</evidence>
<comment type="caution">
    <text evidence="4">The sequence shown here is derived from an EMBL/GenBank/DDBJ whole genome shotgun (WGS) entry which is preliminary data.</text>
</comment>
<reference evidence="5" key="1">
    <citation type="submission" date="2012-11" db="EMBL/GenBank/DDBJ databases">
        <authorList>
            <person name="Lucero-Rivera Y.E."/>
            <person name="Tovar-Ramirez D."/>
        </authorList>
    </citation>
    <scope>NUCLEOTIDE SEQUENCE [LARGE SCALE GENOMIC DNA]</scope>
    <source>
        <strain evidence="5">Araruama</strain>
    </source>
</reference>
<dbReference type="GO" id="GO:0005886">
    <property type="term" value="C:plasma membrane"/>
    <property type="evidence" value="ECO:0007669"/>
    <property type="project" value="TreeGrafter"/>
</dbReference>
<dbReference type="GO" id="GO:0090313">
    <property type="term" value="P:regulation of protein targeting to membrane"/>
    <property type="evidence" value="ECO:0007669"/>
    <property type="project" value="TreeGrafter"/>
</dbReference>
<dbReference type="Pfam" id="PF05170">
    <property type="entry name" value="AsmA"/>
    <property type="match status" value="2"/>
</dbReference>
<dbReference type="AlphaFoldDB" id="A0A1V1NZU7"/>
<sequence length="695" mass="77463">MRKVFKWLTILVILGGFLIITAVIFISTHDLNYLKPTIEKAAMDATGRTLSIQGDIHFYLGLSPGICLNNVTFENARWSGTPHMLKVKLLRIHMQLLPLLTHRFHIKQLTLKDLDISIEINKRGQSNLPFENSPHNQSKPTTNPTVSFPQIGFQNICLKNIHLDYSNEMTSRQVSMTVNEVIARGKGLNQPVSMTIVGNYQKHPFDIQAQVGSINRMLDSKQEWPLAITSQCAGMALSANGVIQNVLTLKGLDVQFRGKGKKFKEFQDFIGTTWPLNGPYRFQMALSEKSASQYGAQVELSLGNNKLKGLGELHLDRPRPGLKLVFEADTIDLRPFITKGKPLTKQSAIKNGMLFSNNTLISKPLVSIDFIGIFRIQTLITPRIAIHDIDTKINLTPDSFQIKPFRAKIGGGDVAGEFNLTCDRNVNITTKLITKNMNMRQMLQELDIADTFEGVTDFRLYLKTQGRSLHQWMSQLNGYVSAQMDSGKIYNQYVNMLGGELSSNIIRLINPLKKNQYSQIHCLVVRFDITHGLADTTIMMMDTDQMRVVADGHISLDTETIDISIKPLPKRGLDTGRLGQYSLSLSELAQPFKLGGTLTRPRLKMDITKAAWTIGKTVGGVMLFGPVGIAAGLISGVADNNHPCKIAKHVARTGKYPKEVLSDKSFMQKTQESVQEGINRLNKGIGDTFKTILGQ</sequence>
<dbReference type="PANTHER" id="PTHR30441">
    <property type="entry name" value="DUF748 DOMAIN-CONTAINING PROTEIN"/>
    <property type="match status" value="1"/>
</dbReference>
<evidence type="ECO:0000313" key="5">
    <source>
        <dbReference type="Proteomes" id="UP000189670"/>
    </source>
</evidence>